<feature type="domain" description="Peptidase C14 caspase" evidence="1">
    <location>
        <begin position="34"/>
        <end position="233"/>
    </location>
</feature>
<dbReference type="EMBL" id="JAPDUM010000001">
    <property type="protein sequence ID" value="MCW4165022.1"/>
    <property type="molecule type" value="Genomic_DNA"/>
</dbReference>
<dbReference type="SUPFAM" id="SSF52129">
    <property type="entry name" value="Caspase-like"/>
    <property type="match status" value="1"/>
</dbReference>
<evidence type="ECO:0000259" key="1">
    <source>
        <dbReference type="Pfam" id="PF00656"/>
    </source>
</evidence>
<proteinExistence type="predicted"/>
<reference evidence="2" key="1">
    <citation type="submission" date="2022-11" db="EMBL/GenBank/DDBJ databases">
        <title>Genomic repertoires linked with pathogenic potency of arthritogenic Prevotella copri isolated from the gut of rheumatoid arthritis patients.</title>
        <authorList>
            <person name="Nii T."/>
            <person name="Maeda Y."/>
            <person name="Motooka D."/>
            <person name="Naito M."/>
            <person name="Matsumoto Y."/>
            <person name="Ogawa T."/>
            <person name="Oguro-Igashira E."/>
            <person name="Kishikawa T."/>
            <person name="Yamashita M."/>
            <person name="Koizumi S."/>
            <person name="Kurakawa T."/>
            <person name="Okumura R."/>
            <person name="Kayama H."/>
            <person name="Murakami M."/>
            <person name="Sakaguchi T."/>
            <person name="Das B."/>
            <person name="Nakamura S."/>
            <person name="Okada Y."/>
            <person name="Kumanogoh A."/>
            <person name="Takeda K."/>
        </authorList>
    </citation>
    <scope>NUCLEOTIDE SEQUENCE</scope>
    <source>
        <strain evidence="2">RA-N001-16</strain>
    </source>
</reference>
<comment type="caution">
    <text evidence="2">The sequence shown here is derived from an EMBL/GenBank/DDBJ whole genome shotgun (WGS) entry which is preliminary data.</text>
</comment>
<dbReference type="InterPro" id="IPR029030">
    <property type="entry name" value="Caspase-like_dom_sf"/>
</dbReference>
<dbReference type="Proteomes" id="UP001209476">
    <property type="component" value="Unassembled WGS sequence"/>
</dbReference>
<dbReference type="RefSeq" id="WP_264911371.1">
    <property type="nucleotide sequence ID" value="NZ_JAPDUL010000001.1"/>
</dbReference>
<accession>A0AAW5UWJ7</accession>
<dbReference type="GO" id="GO:0004197">
    <property type="term" value="F:cysteine-type endopeptidase activity"/>
    <property type="evidence" value="ECO:0007669"/>
    <property type="project" value="InterPro"/>
</dbReference>
<dbReference type="Pfam" id="PF00656">
    <property type="entry name" value="Peptidase_C14"/>
    <property type="match status" value="1"/>
</dbReference>
<name>A0AAW5UWJ7_9BACT</name>
<organism evidence="2 3">
    <name type="scientific">Segatella copri</name>
    <dbReference type="NCBI Taxonomy" id="165179"/>
    <lineage>
        <taxon>Bacteria</taxon>
        <taxon>Pseudomonadati</taxon>
        <taxon>Bacteroidota</taxon>
        <taxon>Bacteroidia</taxon>
        <taxon>Bacteroidales</taxon>
        <taxon>Prevotellaceae</taxon>
        <taxon>Segatella</taxon>
    </lineage>
</organism>
<sequence length="244" mass="27377">MKRILIYKLAVVLLGVFLYTTTISASNKVHLVSVGIADYPGTTNDLTLPAKDAASVKWLYEKNSNAVTAILTNSAATKEAVLSAIRTTFQYSSTDDIVVFFFSGHGYKGGFVAYDGYLSYEEVRQAMSVTHCKNKMIFADACFSGKMRQGSSEVKQEHEKSNVMLFLSSRDNETSIERRDMKNVFFTSCLIDALRGKSDSNRDRTITAKELFKFVSDNVRALSKNKQHPVMWGHFSDDMPVIIW</sequence>
<protein>
    <submittedName>
        <fullName evidence="2">Caspase family protein</fullName>
    </submittedName>
</protein>
<dbReference type="Gene3D" id="3.40.50.1460">
    <property type="match status" value="1"/>
</dbReference>
<dbReference type="GO" id="GO:0006508">
    <property type="term" value="P:proteolysis"/>
    <property type="evidence" value="ECO:0007669"/>
    <property type="project" value="InterPro"/>
</dbReference>
<evidence type="ECO:0000313" key="3">
    <source>
        <dbReference type="Proteomes" id="UP001209476"/>
    </source>
</evidence>
<evidence type="ECO:0000313" key="2">
    <source>
        <dbReference type="EMBL" id="MCW4165022.1"/>
    </source>
</evidence>
<dbReference type="InterPro" id="IPR011600">
    <property type="entry name" value="Pept_C14_caspase"/>
</dbReference>
<dbReference type="AlphaFoldDB" id="A0AAW5UWJ7"/>
<gene>
    <name evidence="2" type="ORF">ONS98_07245</name>
</gene>
<dbReference type="InterPro" id="IPR018247">
    <property type="entry name" value="EF_Hand_1_Ca_BS"/>
</dbReference>
<dbReference type="PROSITE" id="PS00018">
    <property type="entry name" value="EF_HAND_1"/>
    <property type="match status" value="1"/>
</dbReference>